<accession>A0A2U3IAS0</accession>
<gene>
    <name evidence="1" type="ORF">NOV72_04495</name>
</gene>
<protein>
    <submittedName>
        <fullName evidence="1">Uncharacterized protein</fullName>
    </submittedName>
</protein>
<dbReference type="OrthoDB" id="9135467at2"/>
<dbReference type="EMBL" id="OGTP01000018">
    <property type="protein sequence ID" value="SPB17291.1"/>
    <property type="molecule type" value="Genomic_DNA"/>
</dbReference>
<dbReference type="RefSeq" id="WP_146150037.1">
    <property type="nucleotide sequence ID" value="NZ_OGTP01000018.1"/>
</dbReference>
<name>A0A2U3IAS0_9BURK</name>
<organism evidence="1 2">
    <name type="scientific">Caballeronia novacaledonica</name>
    <dbReference type="NCBI Taxonomy" id="1544861"/>
    <lineage>
        <taxon>Bacteria</taxon>
        <taxon>Pseudomonadati</taxon>
        <taxon>Pseudomonadota</taxon>
        <taxon>Betaproteobacteria</taxon>
        <taxon>Burkholderiales</taxon>
        <taxon>Burkholderiaceae</taxon>
        <taxon>Caballeronia</taxon>
    </lineage>
</organism>
<dbReference type="Proteomes" id="UP000238169">
    <property type="component" value="Unassembled WGS sequence"/>
</dbReference>
<dbReference type="AlphaFoldDB" id="A0A2U3IAS0"/>
<proteinExistence type="predicted"/>
<evidence type="ECO:0000313" key="1">
    <source>
        <dbReference type="EMBL" id="SPB17291.1"/>
    </source>
</evidence>
<reference evidence="2" key="1">
    <citation type="submission" date="2018-01" db="EMBL/GenBank/DDBJ databases">
        <authorList>
            <person name="Peeters C."/>
        </authorList>
    </citation>
    <scope>NUCLEOTIDE SEQUENCE [LARGE SCALE GENOMIC DNA]</scope>
</reference>
<keyword evidence="2" id="KW-1185">Reference proteome</keyword>
<sequence length="75" mass="7863">MTTLPVPCGHLTVASDLRENGDGRRRASAAVMRGPFGRALQSDHADAFDTNAFDVPTDFAVVEARVGPPAAPTRG</sequence>
<evidence type="ECO:0000313" key="2">
    <source>
        <dbReference type="Proteomes" id="UP000238169"/>
    </source>
</evidence>